<dbReference type="Gene3D" id="1.10.287.130">
    <property type="match status" value="1"/>
</dbReference>
<comment type="caution">
    <text evidence="9">The sequence shown here is derived from an EMBL/GenBank/DDBJ whole genome shotgun (WGS) entry which is preliminary data.</text>
</comment>
<evidence type="ECO:0000313" key="9">
    <source>
        <dbReference type="EMBL" id="TVT38983.1"/>
    </source>
</evidence>
<evidence type="ECO:0000256" key="5">
    <source>
        <dbReference type="ARBA" id="ARBA00022777"/>
    </source>
</evidence>
<dbReference type="SUPFAM" id="SSF55874">
    <property type="entry name" value="ATPase domain of HSP90 chaperone/DNA topoisomerase II/histidine kinase"/>
    <property type="match status" value="1"/>
</dbReference>
<dbReference type="Gene3D" id="3.30.565.10">
    <property type="entry name" value="Histidine kinase-like ATPase, C-terminal domain"/>
    <property type="match status" value="1"/>
</dbReference>
<comment type="catalytic activity">
    <reaction evidence="1">
        <text>ATP + protein L-histidine = ADP + protein N-phospho-L-histidine.</text>
        <dbReference type="EC" id="2.7.13.3"/>
    </reaction>
</comment>
<evidence type="ECO:0000256" key="3">
    <source>
        <dbReference type="ARBA" id="ARBA00022553"/>
    </source>
</evidence>
<dbReference type="PRINTS" id="PR00344">
    <property type="entry name" value="BCTRLSENSOR"/>
</dbReference>
<gene>
    <name evidence="9" type="ORF">FNT36_15030</name>
</gene>
<keyword evidence="3" id="KW-0597">Phosphoprotein</keyword>
<evidence type="ECO:0000256" key="7">
    <source>
        <dbReference type="SAM" id="Coils"/>
    </source>
</evidence>
<dbReference type="InterPro" id="IPR004358">
    <property type="entry name" value="Sig_transdc_His_kin-like_C"/>
</dbReference>
<evidence type="ECO:0000256" key="4">
    <source>
        <dbReference type="ARBA" id="ARBA00022679"/>
    </source>
</evidence>
<dbReference type="InterPro" id="IPR035965">
    <property type="entry name" value="PAS-like_dom_sf"/>
</dbReference>
<dbReference type="SMART" id="SM00388">
    <property type="entry name" value="HisKA"/>
    <property type="match status" value="1"/>
</dbReference>
<dbReference type="GO" id="GO:0000155">
    <property type="term" value="F:phosphorelay sensor kinase activity"/>
    <property type="evidence" value="ECO:0007669"/>
    <property type="project" value="InterPro"/>
</dbReference>
<keyword evidence="10" id="KW-1185">Reference proteome</keyword>
<evidence type="ECO:0000256" key="1">
    <source>
        <dbReference type="ARBA" id="ARBA00000085"/>
    </source>
</evidence>
<dbReference type="InterPro" id="IPR013656">
    <property type="entry name" value="PAS_4"/>
</dbReference>
<evidence type="ECO:0000256" key="2">
    <source>
        <dbReference type="ARBA" id="ARBA00012438"/>
    </source>
</evidence>
<name>A0A558BR68_9BACT</name>
<dbReference type="PANTHER" id="PTHR42878">
    <property type="entry name" value="TWO-COMPONENT HISTIDINE KINASE"/>
    <property type="match status" value="1"/>
</dbReference>
<dbReference type="AlphaFoldDB" id="A0A558BR68"/>
<accession>A0A558BR68</accession>
<dbReference type="InterPro" id="IPR000014">
    <property type="entry name" value="PAS"/>
</dbReference>
<dbReference type="Proteomes" id="UP000317624">
    <property type="component" value="Unassembled WGS sequence"/>
</dbReference>
<dbReference type="SUPFAM" id="SSF55785">
    <property type="entry name" value="PYP-like sensor domain (PAS domain)"/>
    <property type="match status" value="3"/>
</dbReference>
<dbReference type="SMART" id="SM00091">
    <property type="entry name" value="PAS"/>
    <property type="match status" value="2"/>
</dbReference>
<dbReference type="InterPro" id="IPR036097">
    <property type="entry name" value="HisK_dim/P_sf"/>
</dbReference>
<proteinExistence type="predicted"/>
<keyword evidence="5" id="KW-0418">Kinase</keyword>
<keyword evidence="7" id="KW-0175">Coiled coil</keyword>
<feature type="coiled-coil region" evidence="7">
    <location>
        <begin position="113"/>
        <end position="140"/>
    </location>
</feature>
<dbReference type="InterPro" id="IPR036890">
    <property type="entry name" value="HATPase_C_sf"/>
</dbReference>
<dbReference type="SUPFAM" id="SSF47384">
    <property type="entry name" value="Homodimeric domain of signal transducing histidine kinase"/>
    <property type="match status" value="1"/>
</dbReference>
<dbReference type="NCBIfam" id="TIGR00229">
    <property type="entry name" value="sensory_box"/>
    <property type="match status" value="1"/>
</dbReference>
<protein>
    <recommendedName>
        <fullName evidence="2">histidine kinase</fullName>
        <ecNumber evidence="2">2.7.13.3</ecNumber>
    </recommendedName>
</protein>
<dbReference type="Pfam" id="PF02518">
    <property type="entry name" value="HATPase_c"/>
    <property type="match status" value="1"/>
</dbReference>
<dbReference type="InterPro" id="IPR003661">
    <property type="entry name" value="HisK_dim/P_dom"/>
</dbReference>
<dbReference type="InterPro" id="IPR050351">
    <property type="entry name" value="BphY/WalK/GraS-like"/>
</dbReference>
<evidence type="ECO:0000256" key="6">
    <source>
        <dbReference type="ARBA" id="ARBA00023136"/>
    </source>
</evidence>
<dbReference type="GO" id="GO:0007234">
    <property type="term" value="P:osmosensory signaling via phosphorelay pathway"/>
    <property type="evidence" value="ECO:0007669"/>
    <property type="project" value="TreeGrafter"/>
</dbReference>
<dbReference type="PROSITE" id="PS50109">
    <property type="entry name" value="HIS_KIN"/>
    <property type="match status" value="1"/>
</dbReference>
<dbReference type="OrthoDB" id="9757990at2"/>
<sequence length="659" mass="73666">MAIAVYRGPTYTIELANPTVARLWGRTRDQLLGKGLFEALPEVAGLGYEELLDDVMATGLPHAAHAMEAQHDRNGQRETAYWDFVYVPMHAADGHINGVMVVATEVTEQVLARQQVQQLNQELETRVQERTRQLEVAQQATERQRRQWHELFMRAPAGICIFDGPDWVYEFVNPGYQAMFPGRELLGKRLVDALPEVADQPLMAILHHVYDTGEPFEASEVLVPLARTAHGPVEDIYFDLTYQARCNETGQIDGFVTYAQDVTARVLARREREAQQGEMQRVFEQAPVAIGLFVGEELCITALNPRMAALLGLPADQLLGRPLLEGLPELKGQGFDDLMRQVQTTQVPFVGQELPVTLTRDGEPLVTYYNLVYQPFYSAMGQVEGVFEVAVEVTEQVLARQQVQYLNEELAVINEELTATNEELHESNGQLVRTNADLDNFVYTASHDLKSPISNIEGLLALLPELPPGAVLTDEYVAPVLDRMHESIGRFQRTIAHLTDVSRLQAEFAQPAETVSLAAVIEDVRQDLHFQFLESGAVLEVTVKDTQPRVFSPKNLHSLIYNLLSNALKYRHPERTPLVRISCRPAGDILELRVQDNGLGLSVQQQQRLFQLFQRLHTHVEGSGVGLYAVKKIVENAGGHITVESEPGVGTTFILTFPT</sequence>
<dbReference type="Pfam" id="PF00512">
    <property type="entry name" value="HisKA"/>
    <property type="match status" value="1"/>
</dbReference>
<reference evidence="9 10" key="1">
    <citation type="submission" date="2019-07" db="EMBL/GenBank/DDBJ databases">
        <title>Hymenobacter sp. straun FUR1 Genome sequencing and assembly.</title>
        <authorList>
            <person name="Chhetri G."/>
        </authorList>
    </citation>
    <scope>NUCLEOTIDE SEQUENCE [LARGE SCALE GENOMIC DNA]</scope>
    <source>
        <strain evidence="9 10">Fur1</strain>
    </source>
</reference>
<dbReference type="InterPro" id="IPR003594">
    <property type="entry name" value="HATPase_dom"/>
</dbReference>
<dbReference type="EMBL" id="VMRJ01000004">
    <property type="protein sequence ID" value="TVT38983.1"/>
    <property type="molecule type" value="Genomic_DNA"/>
</dbReference>
<dbReference type="GO" id="GO:0000156">
    <property type="term" value="F:phosphorelay response regulator activity"/>
    <property type="evidence" value="ECO:0007669"/>
    <property type="project" value="TreeGrafter"/>
</dbReference>
<dbReference type="Gene3D" id="3.30.450.20">
    <property type="entry name" value="PAS domain"/>
    <property type="match status" value="3"/>
</dbReference>
<dbReference type="PANTHER" id="PTHR42878:SF15">
    <property type="entry name" value="BACTERIOPHYTOCHROME"/>
    <property type="match status" value="1"/>
</dbReference>
<dbReference type="GO" id="GO:0016020">
    <property type="term" value="C:membrane"/>
    <property type="evidence" value="ECO:0007669"/>
    <property type="project" value="UniProtKB-SubCell"/>
</dbReference>
<dbReference type="Pfam" id="PF08448">
    <property type="entry name" value="PAS_4"/>
    <property type="match status" value="3"/>
</dbReference>
<organism evidence="9 10">
    <name type="scientific">Hymenobacter setariae</name>
    <dbReference type="NCBI Taxonomy" id="2594794"/>
    <lineage>
        <taxon>Bacteria</taxon>
        <taxon>Pseudomonadati</taxon>
        <taxon>Bacteroidota</taxon>
        <taxon>Cytophagia</taxon>
        <taxon>Cytophagales</taxon>
        <taxon>Hymenobacteraceae</taxon>
        <taxon>Hymenobacter</taxon>
    </lineage>
</organism>
<dbReference type="CDD" id="cd00130">
    <property type="entry name" value="PAS"/>
    <property type="match status" value="1"/>
</dbReference>
<dbReference type="EC" id="2.7.13.3" evidence="2"/>
<dbReference type="SMART" id="SM00387">
    <property type="entry name" value="HATPase_c"/>
    <property type="match status" value="1"/>
</dbReference>
<feature type="domain" description="Histidine kinase" evidence="8">
    <location>
        <begin position="444"/>
        <end position="659"/>
    </location>
</feature>
<keyword evidence="6" id="KW-0472">Membrane</keyword>
<evidence type="ECO:0000259" key="8">
    <source>
        <dbReference type="PROSITE" id="PS50109"/>
    </source>
</evidence>
<dbReference type="InterPro" id="IPR005467">
    <property type="entry name" value="His_kinase_dom"/>
</dbReference>
<evidence type="ECO:0000313" key="10">
    <source>
        <dbReference type="Proteomes" id="UP000317624"/>
    </source>
</evidence>
<keyword evidence="4" id="KW-0808">Transferase</keyword>
<dbReference type="CDD" id="cd00082">
    <property type="entry name" value="HisKA"/>
    <property type="match status" value="1"/>
</dbReference>
<dbReference type="GO" id="GO:0030295">
    <property type="term" value="F:protein kinase activator activity"/>
    <property type="evidence" value="ECO:0007669"/>
    <property type="project" value="TreeGrafter"/>
</dbReference>